<evidence type="ECO:0000313" key="3">
    <source>
        <dbReference type="EMBL" id="JAS17883.1"/>
    </source>
</evidence>
<accession>A0A1B6DA76</accession>
<sequence length="208" mass="24275">VAMKVLILMLIIIVYDTYGQALEDEGQVDYAADYAGNDEPTERPEIEASLHSSRHSEKHHKKSKRHKYWKATIDFLKKTFNPNTLMQNAWFTEMLRKFSHSEDPPEEEADYEESEEIIHTVAPTKKRRGRPKKRLHDRSLEMAGFRGILKKGLKKISTIDKKKLNKKIRLMRRMARKAKKPLKSVVKFYLSSKNMNNGYGNTGYGNNY</sequence>
<proteinExistence type="predicted"/>
<feature type="chain" id="PRO_5008581220" evidence="2">
    <location>
        <begin position="22"/>
        <end position="208"/>
    </location>
</feature>
<evidence type="ECO:0000256" key="1">
    <source>
        <dbReference type="SAM" id="MobiDB-lite"/>
    </source>
</evidence>
<organism evidence="4">
    <name type="scientific">Clastoptera arizonana</name>
    <name type="common">Arizona spittle bug</name>
    <dbReference type="NCBI Taxonomy" id="38151"/>
    <lineage>
        <taxon>Eukaryota</taxon>
        <taxon>Metazoa</taxon>
        <taxon>Ecdysozoa</taxon>
        <taxon>Arthropoda</taxon>
        <taxon>Hexapoda</taxon>
        <taxon>Insecta</taxon>
        <taxon>Pterygota</taxon>
        <taxon>Neoptera</taxon>
        <taxon>Paraneoptera</taxon>
        <taxon>Hemiptera</taxon>
        <taxon>Auchenorrhyncha</taxon>
        <taxon>Cercopoidea</taxon>
        <taxon>Clastopteridae</taxon>
        <taxon>Clastoptera</taxon>
    </lineage>
</organism>
<reference evidence="4" key="1">
    <citation type="submission" date="2015-12" db="EMBL/GenBank/DDBJ databases">
        <title>De novo transcriptome assembly of four potential Pierce s Disease insect vectors from Arizona vineyards.</title>
        <authorList>
            <person name="Tassone E.E."/>
        </authorList>
    </citation>
    <scope>NUCLEOTIDE SEQUENCE</scope>
</reference>
<keyword evidence="2" id="KW-0732">Signal</keyword>
<evidence type="ECO:0000256" key="2">
    <source>
        <dbReference type="SAM" id="SignalP"/>
    </source>
</evidence>
<name>A0A1B6DA76_9HEMI</name>
<feature type="region of interest" description="Disordered" evidence="1">
    <location>
        <begin position="34"/>
        <end position="65"/>
    </location>
</feature>
<evidence type="ECO:0000313" key="4">
    <source>
        <dbReference type="EMBL" id="JAS22552.1"/>
    </source>
</evidence>
<feature type="signal peptide" evidence="2">
    <location>
        <begin position="1"/>
        <end position="21"/>
    </location>
</feature>
<feature type="compositionally biased region" description="Basic residues" evidence="1">
    <location>
        <begin position="52"/>
        <end position="65"/>
    </location>
</feature>
<gene>
    <name evidence="4" type="ORF">g.40552</name>
    <name evidence="3" type="ORF">g.40553</name>
</gene>
<dbReference type="EMBL" id="GEDC01014746">
    <property type="protein sequence ID" value="JAS22552.1"/>
    <property type="molecule type" value="Transcribed_RNA"/>
</dbReference>
<dbReference type="AlphaFoldDB" id="A0A1B6DA76"/>
<protein>
    <submittedName>
        <fullName evidence="4">Uncharacterized protein</fullName>
    </submittedName>
</protein>
<dbReference type="EMBL" id="GEDC01019415">
    <property type="protein sequence ID" value="JAS17883.1"/>
    <property type="molecule type" value="Transcribed_RNA"/>
</dbReference>
<feature type="non-terminal residue" evidence="4">
    <location>
        <position position="1"/>
    </location>
</feature>